<evidence type="ECO:0000256" key="3">
    <source>
        <dbReference type="ARBA" id="ARBA00022989"/>
    </source>
</evidence>
<feature type="transmembrane region" description="Helical" evidence="6">
    <location>
        <begin position="7"/>
        <end position="27"/>
    </location>
</feature>
<reference evidence="7 8" key="1">
    <citation type="submission" date="2016-07" db="EMBL/GenBank/DDBJ databases">
        <title>Pervasive Adenine N6-methylation of Active Genes in Fungi.</title>
        <authorList>
            <consortium name="DOE Joint Genome Institute"/>
            <person name="Mondo S.J."/>
            <person name="Dannebaum R.O."/>
            <person name="Kuo R.C."/>
            <person name="Labutti K."/>
            <person name="Haridas S."/>
            <person name="Kuo A."/>
            <person name="Salamov A."/>
            <person name="Ahrendt S.R."/>
            <person name="Lipzen A."/>
            <person name="Sullivan W."/>
            <person name="Andreopoulos W.B."/>
            <person name="Clum A."/>
            <person name="Lindquist E."/>
            <person name="Daum C."/>
            <person name="Ramamoorthy G.K."/>
            <person name="Gryganskyi A."/>
            <person name="Culley D."/>
            <person name="Magnuson J.K."/>
            <person name="James T.Y."/>
            <person name="O'Malley M.A."/>
            <person name="Stajich J.E."/>
            <person name="Spatafora J.W."/>
            <person name="Visel A."/>
            <person name="Grigoriev I.V."/>
        </authorList>
    </citation>
    <scope>NUCLEOTIDE SEQUENCE [LARGE SCALE GENOMIC DNA]</scope>
    <source>
        <strain evidence="7 8">NRRL 3301</strain>
    </source>
</reference>
<dbReference type="PANTHER" id="PTHR12570:SF65">
    <property type="entry name" value="MAGNESIUM TRANSPORTER NIPA9-RELATED"/>
    <property type="match status" value="1"/>
</dbReference>
<feature type="transmembrane region" description="Helical" evidence="6">
    <location>
        <begin position="61"/>
        <end position="80"/>
    </location>
</feature>
<feature type="compositionally biased region" description="Low complexity" evidence="5">
    <location>
        <begin position="268"/>
        <end position="289"/>
    </location>
</feature>
<feature type="non-terminal residue" evidence="7">
    <location>
        <position position="1"/>
    </location>
</feature>
<evidence type="ECO:0000313" key="8">
    <source>
        <dbReference type="Proteomes" id="UP000242146"/>
    </source>
</evidence>
<keyword evidence="4 6" id="KW-0472">Membrane</keyword>
<dbReference type="InterPro" id="IPR037185">
    <property type="entry name" value="EmrE-like"/>
</dbReference>
<dbReference type="Pfam" id="PF05653">
    <property type="entry name" value="Mg_trans_NIPA"/>
    <property type="match status" value="1"/>
</dbReference>
<dbReference type="SUPFAM" id="SSF103481">
    <property type="entry name" value="Multidrug resistance efflux transporter EmrE"/>
    <property type="match status" value="1"/>
</dbReference>
<feature type="transmembrane region" description="Helical" evidence="6">
    <location>
        <begin position="224"/>
        <end position="242"/>
    </location>
</feature>
<organism evidence="7 8">
    <name type="scientific">Hesseltinella vesiculosa</name>
    <dbReference type="NCBI Taxonomy" id="101127"/>
    <lineage>
        <taxon>Eukaryota</taxon>
        <taxon>Fungi</taxon>
        <taxon>Fungi incertae sedis</taxon>
        <taxon>Mucoromycota</taxon>
        <taxon>Mucoromycotina</taxon>
        <taxon>Mucoromycetes</taxon>
        <taxon>Mucorales</taxon>
        <taxon>Cunninghamellaceae</taxon>
        <taxon>Hesseltinella</taxon>
    </lineage>
</organism>
<feature type="transmembrane region" description="Helical" evidence="6">
    <location>
        <begin position="158"/>
        <end position="178"/>
    </location>
</feature>
<gene>
    <name evidence="7" type="ORF">DM01DRAFT_1296210</name>
</gene>
<keyword evidence="3 6" id="KW-1133">Transmembrane helix</keyword>
<dbReference type="Proteomes" id="UP000242146">
    <property type="component" value="Unassembled WGS sequence"/>
</dbReference>
<evidence type="ECO:0000256" key="5">
    <source>
        <dbReference type="SAM" id="MobiDB-lite"/>
    </source>
</evidence>
<comment type="caution">
    <text evidence="7">The sequence shown here is derived from an EMBL/GenBank/DDBJ whole genome shotgun (WGS) entry which is preliminary data.</text>
</comment>
<dbReference type="OrthoDB" id="165382at2759"/>
<keyword evidence="8" id="KW-1185">Reference proteome</keyword>
<accession>A0A1X2G2N8</accession>
<feature type="region of interest" description="Disordered" evidence="5">
    <location>
        <begin position="246"/>
        <end position="289"/>
    </location>
</feature>
<feature type="transmembrane region" description="Helical" evidence="6">
    <location>
        <begin position="100"/>
        <end position="118"/>
    </location>
</feature>
<evidence type="ECO:0000313" key="7">
    <source>
        <dbReference type="EMBL" id="ORX43017.1"/>
    </source>
</evidence>
<keyword evidence="2 6" id="KW-0812">Transmembrane</keyword>
<feature type="transmembrane region" description="Helical" evidence="6">
    <location>
        <begin position="125"/>
        <end position="146"/>
    </location>
</feature>
<dbReference type="GO" id="GO:0015095">
    <property type="term" value="F:magnesium ion transmembrane transporter activity"/>
    <property type="evidence" value="ECO:0007669"/>
    <property type="project" value="InterPro"/>
</dbReference>
<protein>
    <submittedName>
        <fullName evidence="7">DUF803-domain-containing protein</fullName>
    </submittedName>
</protein>
<dbReference type="EMBL" id="MCGT01000059">
    <property type="protein sequence ID" value="ORX43017.1"/>
    <property type="molecule type" value="Genomic_DNA"/>
</dbReference>
<dbReference type="PANTHER" id="PTHR12570">
    <property type="match status" value="1"/>
</dbReference>
<sequence>YLHSKTWWLGILLMVAGEAGNFMAYGFAPASTIAPLGTVTLVSNAILAPCLLNEQFRLRDLFGVLFAVSGAASVVWGSKTHDIKLSPELLMAALTHPRSFIFYIVTLVLIIALSLLSPTYGSRSILVDLGIVALYGGYTVLATKGLSSMANLTLYKLFTYPISYILLLVLISTAVMQIKYLNRALQFFDGVAVIPTQFVLFTIAAIVASAIVYRDFDDDDAEHLIKFIFGCLIEFLGVFLITSNRRHDDSADSRPPQVIIDRSPLDASPSSSTCTSPLLTSNSSDQRYS</sequence>
<evidence type="ECO:0000256" key="2">
    <source>
        <dbReference type="ARBA" id="ARBA00022692"/>
    </source>
</evidence>
<name>A0A1X2G2N8_9FUNG</name>
<dbReference type="GO" id="GO:0016020">
    <property type="term" value="C:membrane"/>
    <property type="evidence" value="ECO:0007669"/>
    <property type="project" value="UniProtKB-SubCell"/>
</dbReference>
<dbReference type="InterPro" id="IPR008521">
    <property type="entry name" value="Mg_trans_NIPA"/>
</dbReference>
<feature type="transmembrane region" description="Helical" evidence="6">
    <location>
        <begin position="190"/>
        <end position="212"/>
    </location>
</feature>
<comment type="subcellular location">
    <subcellularLocation>
        <location evidence="1">Membrane</location>
        <topology evidence="1">Multi-pass membrane protein</topology>
    </subcellularLocation>
</comment>
<proteinExistence type="predicted"/>
<dbReference type="AlphaFoldDB" id="A0A1X2G2N8"/>
<evidence type="ECO:0000256" key="1">
    <source>
        <dbReference type="ARBA" id="ARBA00004141"/>
    </source>
</evidence>
<evidence type="ECO:0000256" key="6">
    <source>
        <dbReference type="SAM" id="Phobius"/>
    </source>
</evidence>
<evidence type="ECO:0000256" key="4">
    <source>
        <dbReference type="ARBA" id="ARBA00023136"/>
    </source>
</evidence>